<feature type="compositionally biased region" description="Low complexity" evidence="1">
    <location>
        <begin position="124"/>
        <end position="141"/>
    </location>
</feature>
<evidence type="ECO:0000313" key="2">
    <source>
        <dbReference type="EMBL" id="RPA77757.1"/>
    </source>
</evidence>
<dbReference type="Proteomes" id="UP000275078">
    <property type="component" value="Unassembled WGS sequence"/>
</dbReference>
<feature type="compositionally biased region" description="Basic and acidic residues" evidence="1">
    <location>
        <begin position="110"/>
        <end position="119"/>
    </location>
</feature>
<evidence type="ECO:0000313" key="3">
    <source>
        <dbReference type="Proteomes" id="UP000275078"/>
    </source>
</evidence>
<dbReference type="EMBL" id="ML119721">
    <property type="protein sequence ID" value="RPA77757.1"/>
    <property type="molecule type" value="Genomic_DNA"/>
</dbReference>
<feature type="compositionally biased region" description="Basic and acidic residues" evidence="1">
    <location>
        <begin position="142"/>
        <end position="154"/>
    </location>
</feature>
<feature type="compositionally biased region" description="Polar residues" evidence="1">
    <location>
        <begin position="65"/>
        <end position="80"/>
    </location>
</feature>
<organism evidence="2 3">
    <name type="scientific">Ascobolus immersus RN42</name>
    <dbReference type="NCBI Taxonomy" id="1160509"/>
    <lineage>
        <taxon>Eukaryota</taxon>
        <taxon>Fungi</taxon>
        <taxon>Dikarya</taxon>
        <taxon>Ascomycota</taxon>
        <taxon>Pezizomycotina</taxon>
        <taxon>Pezizomycetes</taxon>
        <taxon>Pezizales</taxon>
        <taxon>Ascobolaceae</taxon>
        <taxon>Ascobolus</taxon>
    </lineage>
</organism>
<feature type="region of interest" description="Disordered" evidence="1">
    <location>
        <begin position="23"/>
        <end position="203"/>
    </location>
</feature>
<proteinExistence type="predicted"/>
<protein>
    <submittedName>
        <fullName evidence="2">Uncharacterized protein</fullName>
    </submittedName>
</protein>
<name>A0A3N4HX45_ASCIM</name>
<gene>
    <name evidence="2" type="ORF">BJ508DRAFT_164535</name>
</gene>
<dbReference type="AlphaFoldDB" id="A0A3N4HX45"/>
<evidence type="ECO:0000256" key="1">
    <source>
        <dbReference type="SAM" id="MobiDB-lite"/>
    </source>
</evidence>
<feature type="compositionally biased region" description="Basic and acidic residues" evidence="1">
    <location>
        <begin position="33"/>
        <end position="42"/>
    </location>
</feature>
<accession>A0A3N4HX45</accession>
<reference evidence="2 3" key="1">
    <citation type="journal article" date="2018" name="Nat. Ecol. Evol.">
        <title>Pezizomycetes genomes reveal the molecular basis of ectomycorrhizal truffle lifestyle.</title>
        <authorList>
            <person name="Murat C."/>
            <person name="Payen T."/>
            <person name="Noel B."/>
            <person name="Kuo A."/>
            <person name="Morin E."/>
            <person name="Chen J."/>
            <person name="Kohler A."/>
            <person name="Krizsan K."/>
            <person name="Balestrini R."/>
            <person name="Da Silva C."/>
            <person name="Montanini B."/>
            <person name="Hainaut M."/>
            <person name="Levati E."/>
            <person name="Barry K.W."/>
            <person name="Belfiori B."/>
            <person name="Cichocki N."/>
            <person name="Clum A."/>
            <person name="Dockter R.B."/>
            <person name="Fauchery L."/>
            <person name="Guy J."/>
            <person name="Iotti M."/>
            <person name="Le Tacon F."/>
            <person name="Lindquist E.A."/>
            <person name="Lipzen A."/>
            <person name="Malagnac F."/>
            <person name="Mello A."/>
            <person name="Molinier V."/>
            <person name="Miyauchi S."/>
            <person name="Poulain J."/>
            <person name="Riccioni C."/>
            <person name="Rubini A."/>
            <person name="Sitrit Y."/>
            <person name="Splivallo R."/>
            <person name="Traeger S."/>
            <person name="Wang M."/>
            <person name="Zifcakova L."/>
            <person name="Wipf D."/>
            <person name="Zambonelli A."/>
            <person name="Paolocci F."/>
            <person name="Nowrousian M."/>
            <person name="Ottonello S."/>
            <person name="Baldrian P."/>
            <person name="Spatafora J.W."/>
            <person name="Henrissat B."/>
            <person name="Nagy L.G."/>
            <person name="Aury J.M."/>
            <person name="Wincker P."/>
            <person name="Grigoriev I.V."/>
            <person name="Bonfante P."/>
            <person name="Martin F.M."/>
        </authorList>
    </citation>
    <scope>NUCLEOTIDE SEQUENCE [LARGE SCALE GENOMIC DNA]</scope>
    <source>
        <strain evidence="2 3">RN42</strain>
    </source>
</reference>
<sequence>MEERSDGAEVVLTQKMADMIWKTSVGWSPRRTPISEKSKTASDETDGGKGQLSISNFLRKESTDTSHLSAAEKTTIQDMTITEEPPSVPPTIAPAKTANPAQRQMDSPEDISRSTEKRAGNARKATAPKTAVKKAAPANKVKSFEEDCSHDGGKSARHRQLPQKDHPGCLASTGALSLGEWFPGRSRSSPPDPWFEAKACRTG</sequence>
<keyword evidence="3" id="KW-1185">Reference proteome</keyword>